<accession>A0ABD6EPV1</accession>
<feature type="region of interest" description="Disordered" evidence="5">
    <location>
        <begin position="1"/>
        <end position="28"/>
    </location>
</feature>
<comment type="caution">
    <text evidence="6">The sequence shown here is derived from an EMBL/GenBank/DDBJ whole genome shotgun (WGS) entry which is preliminary data.</text>
</comment>
<keyword evidence="3" id="KW-0539">Nucleus</keyword>
<comment type="similarity">
    <text evidence="4">Belongs to the DONSON family.</text>
</comment>
<comment type="subcellular location">
    <subcellularLocation>
        <location evidence="1">Nucleus</location>
    </subcellularLocation>
</comment>
<feature type="region of interest" description="Disordered" evidence="5">
    <location>
        <begin position="411"/>
        <end position="432"/>
    </location>
</feature>
<dbReference type="PANTHER" id="PTHR12972">
    <property type="entry name" value="DOWNSTREAM NEIGHBOR OF SON"/>
    <property type="match status" value="1"/>
</dbReference>
<dbReference type="PANTHER" id="PTHR12972:SF0">
    <property type="entry name" value="PROTEIN DOWNSTREAM NEIGHBOR OF SON"/>
    <property type="match status" value="1"/>
</dbReference>
<sequence>MPGKDQSPAWKNPRDFMRRHLKRKSSSRRLMLDESRHSLFSEICAESEPAVGLSSGSAPKFLRNPFKRVNAEKGSYRNSTAKDEKTNGFHWDNDENALLEFPESSIRSIKVEKEQDCGICGEKASCYPIDFSDIGECCSSTPKNATVRVSSSGKKMSHLPVDLRLGTKVQVVSHKPFSWMSSGRSTGASYVFIPGIDTDMAVQIMSQGSIDLEKPSTSSDFQTLLSETSELALLQASSMYWQYPSFPWMPMFPRLEDGLHPAVQRETNHFLTNSCLKSVDSQWTDAFEQLYLSWKKGTRRVFYVCCPKFTVVFTKFPNDTNYETTEESLSTSTVWVPGCCVIVAPTNFSLRSVMKDEGIEFQMPLKPSSSRRSSTDSATFYLGEDDSMSVNLTASQPPFIHLHKEQSLNDTSCSPNKKVNFESESPSKLDTSGNEIENAEWLKDIGISPRSTLKLKRHFSIGDEAARFGRQASNHSLINDGLNISDYTRSVVSITNPSSIQALFNLLNSSKICRSLIGPQGGLPPTLIASQPFLHSSLQSLSKSSQIIRKRESIFEYVFEMDGGPIMPHCIRLLSEYLVRSTKLNDEKNSPRVRISNRNCYQGFNEAFSDENFSDFSEFTYSYAERMFHL</sequence>
<keyword evidence="7" id="KW-1185">Reference proteome</keyword>
<evidence type="ECO:0000313" key="7">
    <source>
        <dbReference type="Proteomes" id="UP001608902"/>
    </source>
</evidence>
<reference evidence="6 7" key="1">
    <citation type="submission" date="2024-08" db="EMBL/GenBank/DDBJ databases">
        <title>Gnathostoma spinigerum genome.</title>
        <authorList>
            <person name="Gonzalez-Bertolin B."/>
            <person name="Monzon S."/>
            <person name="Zaballos A."/>
            <person name="Jimenez P."/>
            <person name="Dekumyoy P."/>
            <person name="Varona S."/>
            <person name="Cuesta I."/>
            <person name="Sumanam S."/>
            <person name="Adisakwattana P."/>
            <person name="Gasser R.B."/>
            <person name="Hernandez-Gonzalez A."/>
            <person name="Young N.D."/>
            <person name="Perteguer M.J."/>
        </authorList>
    </citation>
    <scope>NUCLEOTIDE SEQUENCE [LARGE SCALE GENOMIC DNA]</scope>
    <source>
        <strain evidence="6">AL3</strain>
        <tissue evidence="6">Liver</tissue>
    </source>
</reference>
<evidence type="ECO:0000256" key="4">
    <source>
        <dbReference type="ARBA" id="ARBA00025806"/>
    </source>
</evidence>
<dbReference type="GO" id="GO:0005634">
    <property type="term" value="C:nucleus"/>
    <property type="evidence" value="ECO:0007669"/>
    <property type="project" value="UniProtKB-SubCell"/>
</dbReference>
<evidence type="ECO:0000256" key="1">
    <source>
        <dbReference type="ARBA" id="ARBA00004123"/>
    </source>
</evidence>
<evidence type="ECO:0000256" key="3">
    <source>
        <dbReference type="ARBA" id="ARBA00023242"/>
    </source>
</evidence>
<evidence type="ECO:0000256" key="5">
    <source>
        <dbReference type="SAM" id="MobiDB-lite"/>
    </source>
</evidence>
<dbReference type="EMBL" id="JBGFUD010003049">
    <property type="protein sequence ID" value="MFH4978285.1"/>
    <property type="molecule type" value="Genomic_DNA"/>
</dbReference>
<organism evidence="6 7">
    <name type="scientific">Gnathostoma spinigerum</name>
    <dbReference type="NCBI Taxonomy" id="75299"/>
    <lineage>
        <taxon>Eukaryota</taxon>
        <taxon>Metazoa</taxon>
        <taxon>Ecdysozoa</taxon>
        <taxon>Nematoda</taxon>
        <taxon>Chromadorea</taxon>
        <taxon>Rhabditida</taxon>
        <taxon>Spirurina</taxon>
        <taxon>Gnathostomatomorpha</taxon>
        <taxon>Gnathostomatoidea</taxon>
        <taxon>Gnathostomatidae</taxon>
        <taxon>Gnathostoma</taxon>
    </lineage>
</organism>
<gene>
    <name evidence="6" type="ORF">AB6A40_004994</name>
</gene>
<proteinExistence type="inferred from homology"/>
<dbReference type="InterPro" id="IPR024861">
    <property type="entry name" value="Donson"/>
</dbReference>
<protein>
    <submittedName>
        <fullName evidence="6">Uncharacterized protein</fullName>
    </submittedName>
</protein>
<name>A0ABD6EPV1_9BILA</name>
<dbReference type="Proteomes" id="UP001608902">
    <property type="component" value="Unassembled WGS sequence"/>
</dbReference>
<keyword evidence="2" id="KW-0217">Developmental protein</keyword>
<evidence type="ECO:0000313" key="6">
    <source>
        <dbReference type="EMBL" id="MFH4978285.1"/>
    </source>
</evidence>
<dbReference type="AlphaFoldDB" id="A0ABD6EPV1"/>
<evidence type="ECO:0000256" key="2">
    <source>
        <dbReference type="ARBA" id="ARBA00022473"/>
    </source>
</evidence>